<dbReference type="OrthoDB" id="9798618at2"/>
<feature type="transmembrane region" description="Helical" evidence="2">
    <location>
        <begin position="6"/>
        <end position="24"/>
    </location>
</feature>
<keyword evidence="2" id="KW-1133">Transmembrane helix</keyword>
<comment type="caution">
    <text evidence="4">The sequence shown here is derived from an EMBL/GenBank/DDBJ whole genome shotgun (WGS) entry which is preliminary data.</text>
</comment>
<dbReference type="SUPFAM" id="SSF54427">
    <property type="entry name" value="NTF2-like"/>
    <property type="match status" value="1"/>
</dbReference>
<protein>
    <submittedName>
        <fullName evidence="4">Preprotein translocase subunit Tim44</fullName>
    </submittedName>
</protein>
<dbReference type="EMBL" id="QFYR01000001">
    <property type="protein sequence ID" value="RAK57322.1"/>
    <property type="molecule type" value="Genomic_DNA"/>
</dbReference>
<evidence type="ECO:0000259" key="3">
    <source>
        <dbReference type="SMART" id="SM00978"/>
    </source>
</evidence>
<dbReference type="InterPro" id="IPR032710">
    <property type="entry name" value="NTF2-like_dom_sf"/>
</dbReference>
<accession>A0A328AQM4</accession>
<proteinExistence type="predicted"/>
<keyword evidence="5" id="KW-1185">Reference proteome</keyword>
<dbReference type="Pfam" id="PF04280">
    <property type="entry name" value="Tim44"/>
    <property type="match status" value="1"/>
</dbReference>
<feature type="domain" description="Tim44-like" evidence="3">
    <location>
        <begin position="60"/>
        <end position="203"/>
    </location>
</feature>
<dbReference type="AlphaFoldDB" id="A0A328AQM4"/>
<dbReference type="PANTHER" id="PTHR41542">
    <property type="entry name" value="BLL5807 PROTEIN"/>
    <property type="match status" value="1"/>
</dbReference>
<organism evidence="4 5">
    <name type="scientific">Phenylobacterium deserti</name>
    <dbReference type="NCBI Taxonomy" id="1914756"/>
    <lineage>
        <taxon>Bacteria</taxon>
        <taxon>Pseudomonadati</taxon>
        <taxon>Pseudomonadota</taxon>
        <taxon>Alphaproteobacteria</taxon>
        <taxon>Caulobacterales</taxon>
        <taxon>Caulobacteraceae</taxon>
        <taxon>Phenylobacterium</taxon>
    </lineage>
</organism>
<feature type="region of interest" description="Disordered" evidence="1">
    <location>
        <begin position="31"/>
        <end position="52"/>
    </location>
</feature>
<dbReference type="NCBIfam" id="NF033779">
    <property type="entry name" value="Tim44_TimA_adap"/>
    <property type="match status" value="1"/>
</dbReference>
<dbReference type="Proteomes" id="UP000249725">
    <property type="component" value="Unassembled WGS sequence"/>
</dbReference>
<dbReference type="InterPro" id="IPR007379">
    <property type="entry name" value="Tim44-like_dom"/>
</dbReference>
<gene>
    <name evidence="4" type="ORF">DJ018_05085</name>
</gene>
<dbReference type="NCBIfam" id="NF033778">
    <property type="entry name" value="trans_TimA"/>
    <property type="match status" value="1"/>
</dbReference>
<dbReference type="RefSeq" id="WP_111513774.1">
    <property type="nucleotide sequence ID" value="NZ_QFYR01000001.1"/>
</dbReference>
<evidence type="ECO:0000256" key="2">
    <source>
        <dbReference type="SAM" id="Phobius"/>
    </source>
</evidence>
<evidence type="ECO:0000256" key="1">
    <source>
        <dbReference type="SAM" id="MobiDB-lite"/>
    </source>
</evidence>
<evidence type="ECO:0000313" key="5">
    <source>
        <dbReference type="Proteomes" id="UP000249725"/>
    </source>
</evidence>
<name>A0A328AQM4_9CAUL</name>
<sequence length="206" mass="22372">MQVLELIIFAGLAAIVLYQLYSVLGRRVGRQPEDTPAAQNAPAPVRAPDRAADPAEETVALTGLAALKARDPAFDVGHFLSGAKGAYEMVVKAFAAGDRATLRNLLAPNVMASFDTAIAQREAEGRTETVEFLHSPRADMEKADVVGGSDLARVTVRFLAEFRSRTRGPEGEAVDDRRTAELWTFERNLKSRDPNWTLVHVDAAEA</sequence>
<dbReference type="PANTHER" id="PTHR41542:SF1">
    <property type="entry name" value="BLL5807 PROTEIN"/>
    <property type="match status" value="1"/>
</dbReference>
<reference evidence="5" key="1">
    <citation type="submission" date="2018-05" db="EMBL/GenBank/DDBJ databases">
        <authorList>
            <person name="Li X."/>
        </authorList>
    </citation>
    <scope>NUCLEOTIDE SEQUENCE [LARGE SCALE GENOMIC DNA]</scope>
    <source>
        <strain evidence="5">YIM 73061</strain>
    </source>
</reference>
<evidence type="ECO:0000313" key="4">
    <source>
        <dbReference type="EMBL" id="RAK57322.1"/>
    </source>
</evidence>
<keyword evidence="2" id="KW-0472">Membrane</keyword>
<dbReference type="Gene3D" id="3.10.450.240">
    <property type="match status" value="1"/>
</dbReference>
<dbReference type="SMART" id="SM00978">
    <property type="entry name" value="Tim44"/>
    <property type="match status" value="1"/>
</dbReference>
<keyword evidence="2" id="KW-0812">Transmembrane</keyword>